<dbReference type="SUPFAM" id="SSF47473">
    <property type="entry name" value="EF-hand"/>
    <property type="match status" value="1"/>
</dbReference>
<dbReference type="PANTHER" id="PTHR23055:SF178">
    <property type="entry name" value="NEUROCALCIN HOMOLOG"/>
    <property type="match status" value="1"/>
</dbReference>
<dbReference type="InterPro" id="IPR011992">
    <property type="entry name" value="EF-hand-dom_pair"/>
</dbReference>
<evidence type="ECO:0000256" key="4">
    <source>
        <dbReference type="ARBA" id="ARBA00022737"/>
    </source>
</evidence>
<dbReference type="PROSITE" id="PS00018">
    <property type="entry name" value="EF_HAND_1"/>
    <property type="match status" value="1"/>
</dbReference>
<organism evidence="9 10">
    <name type="scientific">Funneliformis caledonium</name>
    <dbReference type="NCBI Taxonomy" id="1117310"/>
    <lineage>
        <taxon>Eukaryota</taxon>
        <taxon>Fungi</taxon>
        <taxon>Fungi incertae sedis</taxon>
        <taxon>Mucoromycota</taxon>
        <taxon>Glomeromycotina</taxon>
        <taxon>Glomeromycetes</taxon>
        <taxon>Glomerales</taxon>
        <taxon>Glomeraceae</taxon>
        <taxon>Funneliformis</taxon>
    </lineage>
</organism>
<dbReference type="OrthoDB" id="191686at2759"/>
<protein>
    <submittedName>
        <fullName evidence="9">2358_t:CDS:1</fullName>
    </submittedName>
</protein>
<dbReference type="Pfam" id="PF00036">
    <property type="entry name" value="EF-hand_1"/>
    <property type="match status" value="1"/>
</dbReference>
<comment type="caution">
    <text evidence="9">The sequence shown here is derived from an EMBL/GenBank/DDBJ whole genome shotgun (WGS) entry which is preliminary data.</text>
</comment>
<gene>
    <name evidence="9" type="ORF">FCALED_LOCUS3958</name>
</gene>
<evidence type="ECO:0000313" key="10">
    <source>
        <dbReference type="Proteomes" id="UP000789570"/>
    </source>
</evidence>
<dbReference type="PANTHER" id="PTHR23055">
    <property type="entry name" value="CALCIUM BINDING PROTEINS"/>
    <property type="match status" value="1"/>
</dbReference>
<proteinExistence type="inferred from homology"/>
<dbReference type="Gene3D" id="1.10.238.10">
    <property type="entry name" value="EF-hand"/>
    <property type="match status" value="1"/>
</dbReference>
<dbReference type="Proteomes" id="UP000789570">
    <property type="component" value="Unassembled WGS sequence"/>
</dbReference>
<dbReference type="InterPro" id="IPR018247">
    <property type="entry name" value="EF_Hand_1_Ca_BS"/>
</dbReference>
<evidence type="ECO:0000259" key="8">
    <source>
        <dbReference type="PROSITE" id="PS50222"/>
    </source>
</evidence>
<feature type="compositionally biased region" description="Low complexity" evidence="7">
    <location>
        <begin position="163"/>
        <end position="174"/>
    </location>
</feature>
<feature type="region of interest" description="Disordered" evidence="7">
    <location>
        <begin position="225"/>
        <end position="248"/>
    </location>
</feature>
<evidence type="ECO:0000256" key="1">
    <source>
        <dbReference type="ARBA" id="ARBA00006049"/>
    </source>
</evidence>
<feature type="region of interest" description="Disordered" evidence="7">
    <location>
        <begin position="129"/>
        <end position="174"/>
    </location>
</feature>
<feature type="compositionally biased region" description="Basic and acidic residues" evidence="7">
    <location>
        <begin position="139"/>
        <end position="150"/>
    </location>
</feature>
<dbReference type="InterPro" id="IPR002048">
    <property type="entry name" value="EF_hand_dom"/>
</dbReference>
<keyword evidence="3" id="KW-0479">Metal-binding</keyword>
<feature type="domain" description="EF-hand" evidence="8">
    <location>
        <begin position="293"/>
        <end position="326"/>
    </location>
</feature>
<keyword evidence="10" id="KW-1185">Reference proteome</keyword>
<evidence type="ECO:0000256" key="6">
    <source>
        <dbReference type="ARBA" id="ARBA00023288"/>
    </source>
</evidence>
<feature type="compositionally biased region" description="Low complexity" evidence="7">
    <location>
        <begin position="232"/>
        <end position="242"/>
    </location>
</feature>
<dbReference type="EMBL" id="CAJVPQ010000731">
    <property type="protein sequence ID" value="CAG8506165.1"/>
    <property type="molecule type" value="Genomic_DNA"/>
</dbReference>
<keyword evidence="6" id="KW-0449">Lipoprotein</keyword>
<name>A0A9N8ZT18_9GLOM</name>
<dbReference type="CDD" id="cd00051">
    <property type="entry name" value="EFh"/>
    <property type="match status" value="1"/>
</dbReference>
<dbReference type="PROSITE" id="PS50222">
    <property type="entry name" value="EF_HAND_2"/>
    <property type="match status" value="1"/>
</dbReference>
<keyword evidence="5" id="KW-0106">Calcium</keyword>
<evidence type="ECO:0000256" key="5">
    <source>
        <dbReference type="ARBA" id="ARBA00022837"/>
    </source>
</evidence>
<comment type="similarity">
    <text evidence="1">Belongs to the recoverin family.</text>
</comment>
<feature type="compositionally biased region" description="Polar residues" evidence="7">
    <location>
        <begin position="129"/>
        <end position="138"/>
    </location>
</feature>
<reference evidence="9" key="1">
    <citation type="submission" date="2021-06" db="EMBL/GenBank/DDBJ databases">
        <authorList>
            <person name="Kallberg Y."/>
            <person name="Tangrot J."/>
            <person name="Rosling A."/>
        </authorList>
    </citation>
    <scope>NUCLEOTIDE SEQUENCE</scope>
    <source>
        <strain evidence="9">UK204</strain>
    </source>
</reference>
<evidence type="ECO:0000256" key="2">
    <source>
        <dbReference type="ARBA" id="ARBA00022707"/>
    </source>
</evidence>
<dbReference type="GO" id="GO:0005509">
    <property type="term" value="F:calcium ion binding"/>
    <property type="evidence" value="ECO:0007669"/>
    <property type="project" value="InterPro"/>
</dbReference>
<dbReference type="InterPro" id="IPR028846">
    <property type="entry name" value="Recoverin"/>
</dbReference>
<accession>A0A9N8ZT18</accession>
<evidence type="ECO:0000256" key="3">
    <source>
        <dbReference type="ARBA" id="ARBA00022723"/>
    </source>
</evidence>
<dbReference type="AlphaFoldDB" id="A0A9N8ZT18"/>
<keyword evidence="2" id="KW-0519">Myristate</keyword>
<sequence>MGFSEVYIQTKQNSIKLLSTLNINLANRRNENAEIEYKSNDVLEDRHDDKDTKWMDSKPAFFNPPTPYQIESYHKFITDVSSPYSNSMNTTEYLNNSDDEKFSSVNNSPFSNYTTNSYFNYPRNSYSQSPYLQKNPYSNDEKEPSDHESSDDQDDYFSRKRSNCSSQSSSSSVSTCYGIGDLVMTPLPSESIYDKKDEGYEGYEFINEDDIEYIEQENVNRKFLKRSKSSKSSKSSTKSTSSQISHRSLKSIRTINKLSLKLNKNKLSSSTTKDSIGTINFEEFIGSLDISEDLEDRLQWLFRFYDNDGDGFITRNEMLQIMHCIL</sequence>
<evidence type="ECO:0000313" key="9">
    <source>
        <dbReference type="EMBL" id="CAG8506165.1"/>
    </source>
</evidence>
<keyword evidence="4" id="KW-0677">Repeat</keyword>
<dbReference type="SMART" id="SM00054">
    <property type="entry name" value="EFh"/>
    <property type="match status" value="1"/>
</dbReference>
<evidence type="ECO:0000256" key="7">
    <source>
        <dbReference type="SAM" id="MobiDB-lite"/>
    </source>
</evidence>